<reference evidence="2 3" key="1">
    <citation type="submission" date="2019-06" db="EMBL/GenBank/DDBJ databases">
        <title>Desulfobotulus mexicanus sp. nov., a novel sulfate-reducing bacterium isolated from the sediment of an alkaline crater lake in Mexico.</title>
        <authorList>
            <person name="Hirschler-Rea A."/>
        </authorList>
    </citation>
    <scope>NUCLEOTIDE SEQUENCE [LARGE SCALE GENOMIC DNA]</scope>
    <source>
        <strain evidence="2 3">PAR22N</strain>
    </source>
</reference>
<proteinExistence type="predicted"/>
<dbReference type="SUPFAM" id="SSF51182">
    <property type="entry name" value="RmlC-like cupins"/>
    <property type="match status" value="1"/>
</dbReference>
<evidence type="ECO:0000313" key="2">
    <source>
        <dbReference type="EMBL" id="TYT74053.1"/>
    </source>
</evidence>
<evidence type="ECO:0000259" key="1">
    <source>
        <dbReference type="Pfam" id="PF07883"/>
    </source>
</evidence>
<sequence>MKQSLFANLPDKLEKEVFEPLVRHQGLVIERILSKGHASPEGFWYDQEKNEFVLVVQGRAGIRFRNPEATVILEPGDYLVIPARSEHRVEWTAPDVETIWLAVHY</sequence>
<dbReference type="Proteomes" id="UP000321899">
    <property type="component" value="Unassembled WGS sequence"/>
</dbReference>
<protein>
    <submittedName>
        <fullName evidence="2">Cupin domain-containing protein</fullName>
    </submittedName>
</protein>
<evidence type="ECO:0000313" key="3">
    <source>
        <dbReference type="Proteomes" id="UP000321899"/>
    </source>
</evidence>
<comment type="caution">
    <text evidence="2">The sequence shown here is derived from an EMBL/GenBank/DDBJ whole genome shotgun (WGS) entry which is preliminary data.</text>
</comment>
<dbReference type="OrthoDB" id="9798585at2"/>
<accession>A0A5S5MEA2</accession>
<dbReference type="InterPro" id="IPR014710">
    <property type="entry name" value="RmlC-like_jellyroll"/>
</dbReference>
<dbReference type="EMBL" id="VDMB01000015">
    <property type="protein sequence ID" value="TYT74053.1"/>
    <property type="molecule type" value="Genomic_DNA"/>
</dbReference>
<dbReference type="Pfam" id="PF07883">
    <property type="entry name" value="Cupin_2"/>
    <property type="match status" value="1"/>
</dbReference>
<dbReference type="CDD" id="cd06981">
    <property type="entry name" value="cupin_reut_a1446"/>
    <property type="match status" value="1"/>
</dbReference>
<dbReference type="InterPro" id="IPR011051">
    <property type="entry name" value="RmlC_Cupin_sf"/>
</dbReference>
<gene>
    <name evidence="2" type="ORF">FIM25_11605</name>
</gene>
<keyword evidence="3" id="KW-1185">Reference proteome</keyword>
<dbReference type="InterPro" id="IPR013096">
    <property type="entry name" value="Cupin_2"/>
</dbReference>
<feature type="domain" description="Cupin type-2" evidence="1">
    <location>
        <begin position="47"/>
        <end position="103"/>
    </location>
</feature>
<dbReference type="Gene3D" id="2.60.120.10">
    <property type="entry name" value="Jelly Rolls"/>
    <property type="match status" value="1"/>
</dbReference>
<dbReference type="RefSeq" id="WP_139449481.1">
    <property type="nucleotide sequence ID" value="NZ_VDMB01000015.1"/>
</dbReference>
<organism evidence="2 3">
    <name type="scientific">Desulfobotulus mexicanus</name>
    <dbReference type="NCBI Taxonomy" id="2586642"/>
    <lineage>
        <taxon>Bacteria</taxon>
        <taxon>Pseudomonadati</taxon>
        <taxon>Thermodesulfobacteriota</taxon>
        <taxon>Desulfobacteria</taxon>
        <taxon>Desulfobacterales</taxon>
        <taxon>Desulfobacteraceae</taxon>
        <taxon>Desulfobotulus</taxon>
    </lineage>
</organism>
<dbReference type="AlphaFoldDB" id="A0A5S5MEA2"/>
<name>A0A5S5MEA2_9BACT</name>